<feature type="region of interest" description="Disordered" evidence="1">
    <location>
        <begin position="252"/>
        <end position="294"/>
    </location>
</feature>
<dbReference type="EMBL" id="KB445553">
    <property type="protein sequence ID" value="EMC98079.1"/>
    <property type="molecule type" value="Genomic_DNA"/>
</dbReference>
<reference evidence="2 3" key="1">
    <citation type="journal article" date="2012" name="PLoS Pathog.">
        <title>Diverse lifestyles and strategies of plant pathogenesis encoded in the genomes of eighteen Dothideomycetes fungi.</title>
        <authorList>
            <person name="Ohm R.A."/>
            <person name="Feau N."/>
            <person name="Henrissat B."/>
            <person name="Schoch C.L."/>
            <person name="Horwitz B.A."/>
            <person name="Barry K.W."/>
            <person name="Condon B.J."/>
            <person name="Copeland A.C."/>
            <person name="Dhillon B."/>
            <person name="Glaser F."/>
            <person name="Hesse C.N."/>
            <person name="Kosti I."/>
            <person name="LaButti K."/>
            <person name="Lindquist E.A."/>
            <person name="Lucas S."/>
            <person name="Salamov A.A."/>
            <person name="Bradshaw R.E."/>
            <person name="Ciuffetti L."/>
            <person name="Hamelin R.C."/>
            <person name="Kema G.H.J."/>
            <person name="Lawrence C."/>
            <person name="Scott J.A."/>
            <person name="Spatafora J.W."/>
            <person name="Turgeon B.G."/>
            <person name="de Wit P.J.G.M."/>
            <person name="Zhong S."/>
            <person name="Goodwin S.B."/>
            <person name="Grigoriev I.V."/>
        </authorList>
    </citation>
    <scope>NUCLEOTIDE SEQUENCE [LARGE SCALE GENOMIC DNA]</scope>
    <source>
        <strain evidence="2 3">UAMH 10762</strain>
    </source>
</reference>
<proteinExistence type="predicted"/>
<keyword evidence="3" id="KW-1185">Reference proteome</keyword>
<dbReference type="eggNOG" id="ENOG502T3NY">
    <property type="taxonomic scope" value="Eukaryota"/>
</dbReference>
<accession>M2NFQ0</accession>
<evidence type="ECO:0000313" key="2">
    <source>
        <dbReference type="EMBL" id="EMC98079.1"/>
    </source>
</evidence>
<dbReference type="AlphaFoldDB" id="M2NFQ0"/>
<dbReference type="Proteomes" id="UP000011761">
    <property type="component" value="Unassembled WGS sequence"/>
</dbReference>
<evidence type="ECO:0000313" key="3">
    <source>
        <dbReference type="Proteomes" id="UP000011761"/>
    </source>
</evidence>
<dbReference type="RefSeq" id="XP_007674883.1">
    <property type="nucleotide sequence ID" value="XM_007676693.1"/>
</dbReference>
<sequence length="668" mass="74382">MFGYAVEDQLDTLLGEADNRALGLADVTIAVLVWADFEHFRERYRELEQDLHDEGAFDTFCGSVEIHQTAAVQRNQHIRLRSEQARRAWRRFQSAYELWKTVTTKDSIKRDSGQRTVSSRLPKSAQMDMGTEITMPAGGCVWCMTIGVCAESSAERQRLGRWPKNVYFGPTGAMNLPASVTCVRLKFSQSMKYLHVEVRKPSYSSHALLDFPGLLSGNAASIAPSAQYPTSPARLLNWVALMCGLGRSANRPGKKLHKGAPVERRSVTARQPDIPSASPPQASQDAQALSRRGSTASTLFRLPPMLKDFAYEIELRLLTPLEKAIHRELSRVAGSGSLRVITQPGSEVLELSDQNSADACTAVQGLTKNLRERDREMACRDLDKLVTHAQQLVLRRLLFHKLEVRCGSQQAGVRTVEADSIGPGTVRRPDPGPYPRLYNPRRASLAGADAEAAGPQRWLSPYELRCTSPVNRGIRVQRSFALYEEPYLRGGGDEVDESSQAKVRIWDVVRKPRRLNDQERPPALLWWFAGGRLKRKRPGLAVPTAAELRDRREVAKLNRERVGFWGNVAGAREVSMTRKELAAMRGSEVAESYQTHQTTWPPRSGLHSDPPQHKRGGAKHPQPEDLVSSESHDEEPASPLTHGLPSDEITAQPHKRMPGVQSEEETSG</sequence>
<dbReference type="HOGENOM" id="CLU_411016_0_0_1"/>
<organism evidence="2 3">
    <name type="scientific">Baudoinia panamericana (strain UAMH 10762)</name>
    <name type="common">Angels' share fungus</name>
    <name type="synonym">Baudoinia compniacensis (strain UAMH 10762)</name>
    <dbReference type="NCBI Taxonomy" id="717646"/>
    <lineage>
        <taxon>Eukaryota</taxon>
        <taxon>Fungi</taxon>
        <taxon>Dikarya</taxon>
        <taxon>Ascomycota</taxon>
        <taxon>Pezizomycotina</taxon>
        <taxon>Dothideomycetes</taxon>
        <taxon>Dothideomycetidae</taxon>
        <taxon>Mycosphaerellales</taxon>
        <taxon>Teratosphaeriaceae</taxon>
        <taxon>Baudoinia</taxon>
    </lineage>
</organism>
<dbReference type="GeneID" id="19115685"/>
<dbReference type="KEGG" id="bcom:BAUCODRAFT_574146"/>
<feature type="compositionally biased region" description="Low complexity" evidence="1">
    <location>
        <begin position="271"/>
        <end position="290"/>
    </location>
</feature>
<feature type="compositionally biased region" description="Polar residues" evidence="1">
    <location>
        <begin position="592"/>
        <end position="601"/>
    </location>
</feature>
<name>M2NFQ0_BAUPA</name>
<dbReference type="OrthoDB" id="3904609at2759"/>
<evidence type="ECO:0000256" key="1">
    <source>
        <dbReference type="SAM" id="MobiDB-lite"/>
    </source>
</evidence>
<gene>
    <name evidence="2" type="ORF">BAUCODRAFT_574146</name>
</gene>
<protein>
    <submittedName>
        <fullName evidence="2">Uncharacterized protein</fullName>
    </submittedName>
</protein>
<feature type="region of interest" description="Disordered" evidence="1">
    <location>
        <begin position="587"/>
        <end position="668"/>
    </location>
</feature>